<dbReference type="SUPFAM" id="SSF54909">
    <property type="entry name" value="Dimeric alpha+beta barrel"/>
    <property type="match status" value="1"/>
</dbReference>
<feature type="domain" description="ABM" evidence="1">
    <location>
        <begin position="3"/>
        <end position="94"/>
    </location>
</feature>
<name>A0AA41ZDQ8_9SPHN</name>
<dbReference type="GO" id="GO:0004497">
    <property type="term" value="F:monooxygenase activity"/>
    <property type="evidence" value="ECO:0007669"/>
    <property type="project" value="UniProtKB-KW"/>
</dbReference>
<dbReference type="Gene3D" id="3.30.70.100">
    <property type="match status" value="1"/>
</dbReference>
<dbReference type="PROSITE" id="PS51725">
    <property type="entry name" value="ABM"/>
    <property type="match status" value="1"/>
</dbReference>
<reference evidence="2" key="1">
    <citation type="submission" date="2022-06" db="EMBL/GenBank/DDBJ databases">
        <title>Sphingomonas sp. nov. isolated from rhizosphere soil of tomato.</title>
        <authorList>
            <person name="Dong H."/>
            <person name="Gao R."/>
        </authorList>
    </citation>
    <scope>NUCLEOTIDE SEQUENCE</scope>
    <source>
        <strain evidence="2">MMSM24</strain>
    </source>
</reference>
<keyword evidence="2" id="KW-0503">Monooxygenase</keyword>
<dbReference type="RefSeq" id="WP_179513318.1">
    <property type="nucleotide sequence ID" value="NZ_JANFAU010000010.1"/>
</dbReference>
<dbReference type="InterPro" id="IPR007138">
    <property type="entry name" value="ABM_dom"/>
</dbReference>
<gene>
    <name evidence="2" type="ORF">NEE01_23615</name>
</gene>
<dbReference type="AlphaFoldDB" id="A0AA41ZDQ8"/>
<dbReference type="Proteomes" id="UP001165565">
    <property type="component" value="Unassembled WGS sequence"/>
</dbReference>
<dbReference type="Pfam" id="PF03992">
    <property type="entry name" value="ABM"/>
    <property type="match status" value="1"/>
</dbReference>
<protein>
    <submittedName>
        <fullName evidence="2">Antibiotic biosynthesis monooxygenase</fullName>
    </submittedName>
</protein>
<comment type="caution">
    <text evidence="2">The sequence shown here is derived from an EMBL/GenBank/DDBJ whole genome shotgun (WGS) entry which is preliminary data.</text>
</comment>
<dbReference type="InterPro" id="IPR011008">
    <property type="entry name" value="Dimeric_a/b-barrel"/>
</dbReference>
<dbReference type="EMBL" id="JANFAV010000034">
    <property type="protein sequence ID" value="MCW6537773.1"/>
    <property type="molecule type" value="Genomic_DNA"/>
</dbReference>
<keyword evidence="3" id="KW-1185">Reference proteome</keyword>
<accession>A0AA41ZDQ8</accession>
<evidence type="ECO:0000313" key="3">
    <source>
        <dbReference type="Proteomes" id="UP001165565"/>
    </source>
</evidence>
<proteinExistence type="predicted"/>
<sequence>MKIGMIAAFTALPGKAEALLQALRDNVAFVREREPDLRCDIFVAEDDAHKISLVEVYASQAAYDLHRNAPYGADLLARVQPHMDGWPSGARFRVDD</sequence>
<evidence type="ECO:0000259" key="1">
    <source>
        <dbReference type="PROSITE" id="PS51725"/>
    </source>
</evidence>
<evidence type="ECO:0000313" key="2">
    <source>
        <dbReference type="EMBL" id="MCW6537773.1"/>
    </source>
</evidence>
<keyword evidence="2" id="KW-0560">Oxidoreductase</keyword>
<organism evidence="2 3">
    <name type="scientific">Sphingomonas lycopersici</name>
    <dbReference type="NCBI Taxonomy" id="2951807"/>
    <lineage>
        <taxon>Bacteria</taxon>
        <taxon>Pseudomonadati</taxon>
        <taxon>Pseudomonadota</taxon>
        <taxon>Alphaproteobacteria</taxon>
        <taxon>Sphingomonadales</taxon>
        <taxon>Sphingomonadaceae</taxon>
        <taxon>Sphingomonas</taxon>
    </lineage>
</organism>